<evidence type="ECO:0000313" key="6">
    <source>
        <dbReference type="Proteomes" id="UP000747110"/>
    </source>
</evidence>
<dbReference type="OrthoDB" id="546682at2759"/>
<reference evidence="5" key="1">
    <citation type="journal article" date="2021" name="Proc. Natl. Acad. Sci. U.S.A.">
        <title>Three genomes in the algal genus Volvox reveal the fate of a haploid sex-determining region after a transition to homothallism.</title>
        <authorList>
            <person name="Yamamoto K."/>
            <person name="Hamaji T."/>
            <person name="Kawai-Toyooka H."/>
            <person name="Matsuzaki R."/>
            <person name="Takahashi F."/>
            <person name="Nishimura Y."/>
            <person name="Kawachi M."/>
            <person name="Noguchi H."/>
            <person name="Minakuchi Y."/>
            <person name="Umen J.G."/>
            <person name="Toyoda A."/>
            <person name="Nozaki H."/>
        </authorList>
    </citation>
    <scope>NUCLEOTIDE SEQUENCE</scope>
    <source>
        <strain evidence="5">NIES-3786</strain>
    </source>
</reference>
<feature type="compositionally biased region" description="Polar residues" evidence="3">
    <location>
        <begin position="16"/>
        <end position="31"/>
    </location>
</feature>
<protein>
    <recommendedName>
        <fullName evidence="4">Tyr recombinase domain-containing protein</fullName>
    </recommendedName>
</protein>
<evidence type="ECO:0000256" key="2">
    <source>
        <dbReference type="ARBA" id="ARBA00023172"/>
    </source>
</evidence>
<evidence type="ECO:0000313" key="5">
    <source>
        <dbReference type="EMBL" id="GIL91900.1"/>
    </source>
</evidence>
<dbReference type="AlphaFoldDB" id="A0A8J4G0Q0"/>
<keyword evidence="6" id="KW-1185">Reference proteome</keyword>
<dbReference type="InterPro" id="IPR011010">
    <property type="entry name" value="DNA_brk_join_enz"/>
</dbReference>
<feature type="region of interest" description="Disordered" evidence="3">
    <location>
        <begin position="101"/>
        <end position="168"/>
    </location>
</feature>
<dbReference type="GO" id="GO:0003677">
    <property type="term" value="F:DNA binding"/>
    <property type="evidence" value="ECO:0007669"/>
    <property type="project" value="UniProtKB-KW"/>
</dbReference>
<feature type="compositionally biased region" description="Gly residues" evidence="3">
    <location>
        <begin position="103"/>
        <end position="113"/>
    </location>
</feature>
<dbReference type="InterPro" id="IPR010998">
    <property type="entry name" value="Integrase_recombinase_N"/>
</dbReference>
<keyword evidence="1" id="KW-0238">DNA-binding</keyword>
<gene>
    <name evidence="5" type="ORF">Vretifemale_19499</name>
</gene>
<feature type="compositionally biased region" description="Low complexity" evidence="3">
    <location>
        <begin position="129"/>
        <end position="140"/>
    </location>
</feature>
<dbReference type="InterPro" id="IPR002104">
    <property type="entry name" value="Integrase_catalytic"/>
</dbReference>
<name>A0A8J4G0Q0_9CHLO</name>
<feature type="compositionally biased region" description="Low complexity" evidence="3">
    <location>
        <begin position="147"/>
        <end position="168"/>
    </location>
</feature>
<proteinExistence type="predicted"/>
<feature type="region of interest" description="Disordered" evidence="3">
    <location>
        <begin position="579"/>
        <end position="601"/>
    </location>
</feature>
<feature type="region of interest" description="Disordered" evidence="3">
    <location>
        <begin position="1"/>
        <end position="33"/>
    </location>
</feature>
<accession>A0A8J4G0Q0</accession>
<evidence type="ECO:0000256" key="1">
    <source>
        <dbReference type="ARBA" id="ARBA00023125"/>
    </source>
</evidence>
<dbReference type="SUPFAM" id="SSF56349">
    <property type="entry name" value="DNA breaking-rejoining enzymes"/>
    <property type="match status" value="1"/>
</dbReference>
<organism evidence="5 6">
    <name type="scientific">Volvox reticuliferus</name>
    <dbReference type="NCBI Taxonomy" id="1737510"/>
    <lineage>
        <taxon>Eukaryota</taxon>
        <taxon>Viridiplantae</taxon>
        <taxon>Chlorophyta</taxon>
        <taxon>core chlorophytes</taxon>
        <taxon>Chlorophyceae</taxon>
        <taxon>CS clade</taxon>
        <taxon>Chlamydomonadales</taxon>
        <taxon>Volvocaceae</taxon>
        <taxon>Volvox</taxon>
    </lineage>
</organism>
<dbReference type="SUPFAM" id="SSF47823">
    <property type="entry name" value="lambda integrase-like, N-terminal domain"/>
    <property type="match status" value="1"/>
</dbReference>
<dbReference type="Proteomes" id="UP000747110">
    <property type="component" value="Unassembled WGS sequence"/>
</dbReference>
<dbReference type="EMBL" id="BNCP01000070">
    <property type="protein sequence ID" value="GIL91900.1"/>
    <property type="molecule type" value="Genomic_DNA"/>
</dbReference>
<feature type="compositionally biased region" description="Low complexity" evidence="3">
    <location>
        <begin position="589"/>
        <end position="601"/>
    </location>
</feature>
<dbReference type="PROSITE" id="PS51898">
    <property type="entry name" value="TYR_RECOMBINASE"/>
    <property type="match status" value="1"/>
</dbReference>
<keyword evidence="2" id="KW-0233">DNA recombination</keyword>
<dbReference type="Gene3D" id="1.10.150.130">
    <property type="match status" value="1"/>
</dbReference>
<feature type="domain" description="Tyr recombinase" evidence="4">
    <location>
        <begin position="367"/>
        <end position="589"/>
    </location>
</feature>
<dbReference type="Gene3D" id="1.10.443.10">
    <property type="entry name" value="Intergrase catalytic core"/>
    <property type="match status" value="1"/>
</dbReference>
<dbReference type="GO" id="GO:0006310">
    <property type="term" value="P:DNA recombination"/>
    <property type="evidence" value="ECO:0007669"/>
    <property type="project" value="UniProtKB-KW"/>
</dbReference>
<dbReference type="InterPro" id="IPR013762">
    <property type="entry name" value="Integrase-like_cat_sf"/>
</dbReference>
<evidence type="ECO:0000259" key="4">
    <source>
        <dbReference type="PROSITE" id="PS51898"/>
    </source>
</evidence>
<evidence type="ECO:0000256" key="3">
    <source>
        <dbReference type="SAM" id="MobiDB-lite"/>
    </source>
</evidence>
<sequence>MRSMNIDPLRHRRRISSNPVPAAGTSSSIRPSQRKAHDDCCCQEWINEANIRPTCCDVFWYPQAGEVLLVADEEGHISLRRIASRKLLWTSRCRCCKSTAGRSTGGGAAGHGGSEPTDERRSPVTTCKAQPAQQSAQQSAPSPPSPQLRQSALSPLSAEAPPAAQLPPAAQAPFVNPVEEVVPAPPGPGVGRGSADRLPPTVDPWTARYLHDLVGATTPPPPLPSALVSAYALHRSQWVPKTWRKIQKASQEFHEWLLERRLPTTLLTCEPSLVVEYLEGAWVSRHPGRLRADRRPSASALDAITSHLSTAFRLLSRDGPYDPVSGRGNPCDSTIVRGYTKGNRRSAGRAGHCERSAVPLEIGKFHALCLYLCREAAVEVEPFLRSLFLRDLAVFTLMWHTYQRGHDIGKLMLSDFREVAHGHSEYSGWPLPPLDPDLRVPSGTLLRIEELGTKTHQGRRAPAIMVRPSEEPSACPLGALSLYMDLCRTLGMPVEGYLFRPVIRGGRRYREAPLSTEALEHRLVMHLEAAGLYGGETIHSFRRGSLQHALQMGVSEADLMRLSHIRSIATLRRYVDPTRHQARLAPRHGGSSSASSGSDED</sequence>
<dbReference type="GO" id="GO:0015074">
    <property type="term" value="P:DNA integration"/>
    <property type="evidence" value="ECO:0007669"/>
    <property type="project" value="InterPro"/>
</dbReference>
<comment type="caution">
    <text evidence="5">The sequence shown here is derived from an EMBL/GenBank/DDBJ whole genome shotgun (WGS) entry which is preliminary data.</text>
</comment>